<reference evidence="9" key="1">
    <citation type="submission" date="2016-10" db="EMBL/GenBank/DDBJ databases">
        <authorList>
            <person name="Varghese N."/>
        </authorList>
    </citation>
    <scope>NUCLEOTIDE SEQUENCE [LARGE SCALE GENOMIC DNA]</scope>
    <source>
        <strain evidence="9">DSM 45096 / BCRC 16803 / CGMCC 4.1857 / CIP 109030 / JCM 12277 / KCTC 19219 / NBRC 100920 / 33214</strain>
    </source>
</reference>
<dbReference type="eggNOG" id="COG1668">
    <property type="taxonomic scope" value="Bacteria"/>
</dbReference>
<feature type="transmembrane region" description="Helical" evidence="6">
    <location>
        <begin position="166"/>
        <end position="192"/>
    </location>
</feature>
<dbReference type="EMBL" id="FOAZ01000021">
    <property type="protein sequence ID" value="SEM23950.1"/>
    <property type="molecule type" value="Genomic_DNA"/>
</dbReference>
<dbReference type="InterPro" id="IPR013525">
    <property type="entry name" value="ABC2_TM"/>
</dbReference>
<feature type="transmembrane region" description="Helical" evidence="6">
    <location>
        <begin position="33"/>
        <end position="52"/>
    </location>
</feature>
<evidence type="ECO:0000256" key="2">
    <source>
        <dbReference type="ARBA" id="ARBA00022475"/>
    </source>
</evidence>
<proteinExistence type="predicted"/>
<dbReference type="InterPro" id="IPR051449">
    <property type="entry name" value="ABC-2_transporter_component"/>
</dbReference>
<evidence type="ECO:0000259" key="7">
    <source>
        <dbReference type="Pfam" id="PF12698"/>
    </source>
</evidence>
<dbReference type="Proteomes" id="UP000183015">
    <property type="component" value="Unassembled WGS sequence"/>
</dbReference>
<evidence type="ECO:0000256" key="5">
    <source>
        <dbReference type="ARBA" id="ARBA00023136"/>
    </source>
</evidence>
<evidence type="ECO:0000256" key="1">
    <source>
        <dbReference type="ARBA" id="ARBA00004651"/>
    </source>
</evidence>
<keyword evidence="2" id="KW-1003">Cell membrane</keyword>
<evidence type="ECO:0000313" key="8">
    <source>
        <dbReference type="EMBL" id="SEM23950.1"/>
    </source>
</evidence>
<keyword evidence="3 6" id="KW-0812">Transmembrane</keyword>
<dbReference type="PANTHER" id="PTHR30294:SF29">
    <property type="entry name" value="MULTIDRUG ABC TRANSPORTER PERMEASE YBHS-RELATED"/>
    <property type="match status" value="1"/>
</dbReference>
<comment type="subcellular location">
    <subcellularLocation>
        <location evidence="1">Cell membrane</location>
        <topology evidence="1">Multi-pass membrane protein</topology>
    </subcellularLocation>
</comment>
<gene>
    <name evidence="8" type="ORF">SAMN05414137_12174</name>
</gene>
<sequence>MSTTNHQSTHLSNVEAVKLVASRELSVRLRSKAFLIILGLTAVIFAALPIVLKLASPGTPTQHVAVVQADAAYGQTLEDVAGKLHQKVSITVVPDAAAGTAAVRDGKADAFVTAHGADGTQVTVKKSLPDSLNTLFAVVGDATAAPSQHVQATPLEKSDPQQGQKIAIAIAAGLLMYMILMTVGQMVAQGVVEEKSSRVVELLLATIKPWQLLAGKVIGVGVVGVIQLIVPAVIGLGISMADGQLSVSLSASVGSFAWTLVWFLAGFWLYAMIFASAGAMVSRQEDLGGVMAPIIMPLVAGWVVAISVLPSDPHSSLAEVLSFVPLTAPEIMPMRWALGVAPLWQVLASLAVTLAFGVVMLRFAGRIYRNSVLRSGARVPLREALKAA</sequence>
<organism evidence="8 9">
    <name type="scientific">Streptacidiphilus jiangxiensis</name>
    <dbReference type="NCBI Taxonomy" id="235985"/>
    <lineage>
        <taxon>Bacteria</taxon>
        <taxon>Bacillati</taxon>
        <taxon>Actinomycetota</taxon>
        <taxon>Actinomycetes</taxon>
        <taxon>Kitasatosporales</taxon>
        <taxon>Streptomycetaceae</taxon>
        <taxon>Streptacidiphilus</taxon>
    </lineage>
</organism>
<dbReference type="RefSeq" id="WP_052438907.1">
    <property type="nucleotide sequence ID" value="NZ_BBPN01000020.1"/>
</dbReference>
<dbReference type="PANTHER" id="PTHR30294">
    <property type="entry name" value="MEMBRANE COMPONENT OF ABC TRANSPORTER YHHJ-RELATED"/>
    <property type="match status" value="1"/>
</dbReference>
<dbReference type="GO" id="GO:0140359">
    <property type="term" value="F:ABC-type transporter activity"/>
    <property type="evidence" value="ECO:0007669"/>
    <property type="project" value="InterPro"/>
</dbReference>
<evidence type="ECO:0000313" key="9">
    <source>
        <dbReference type="Proteomes" id="UP000183015"/>
    </source>
</evidence>
<dbReference type="AlphaFoldDB" id="A0A1H7WQW2"/>
<dbReference type="GO" id="GO:0005886">
    <property type="term" value="C:plasma membrane"/>
    <property type="evidence" value="ECO:0007669"/>
    <property type="project" value="UniProtKB-SubCell"/>
</dbReference>
<evidence type="ECO:0000256" key="3">
    <source>
        <dbReference type="ARBA" id="ARBA00022692"/>
    </source>
</evidence>
<feature type="domain" description="ABC-2 type transporter transmembrane" evidence="7">
    <location>
        <begin position="32"/>
        <end position="363"/>
    </location>
</feature>
<protein>
    <submittedName>
        <fullName evidence="8">ABC-2 type transport system permease protein</fullName>
    </submittedName>
</protein>
<evidence type="ECO:0000256" key="4">
    <source>
        <dbReference type="ARBA" id="ARBA00022989"/>
    </source>
</evidence>
<feature type="transmembrane region" description="Helical" evidence="6">
    <location>
        <begin position="343"/>
        <end position="364"/>
    </location>
</feature>
<feature type="transmembrane region" description="Helical" evidence="6">
    <location>
        <begin position="256"/>
        <end position="275"/>
    </location>
</feature>
<feature type="transmembrane region" description="Helical" evidence="6">
    <location>
        <begin position="287"/>
        <end position="309"/>
    </location>
</feature>
<keyword evidence="9" id="KW-1185">Reference proteome</keyword>
<dbReference type="STRING" id="235985.SAMN05414137_12174"/>
<dbReference type="OrthoDB" id="3268959at2"/>
<feature type="transmembrane region" description="Helical" evidence="6">
    <location>
        <begin position="213"/>
        <end position="236"/>
    </location>
</feature>
<keyword evidence="5 6" id="KW-0472">Membrane</keyword>
<dbReference type="Pfam" id="PF12698">
    <property type="entry name" value="ABC2_membrane_3"/>
    <property type="match status" value="1"/>
</dbReference>
<keyword evidence="4 6" id="KW-1133">Transmembrane helix</keyword>
<accession>A0A1H7WQW2</accession>
<evidence type="ECO:0000256" key="6">
    <source>
        <dbReference type="SAM" id="Phobius"/>
    </source>
</evidence>
<name>A0A1H7WQW2_STRJI</name>